<evidence type="ECO:0000259" key="3">
    <source>
        <dbReference type="PROSITE" id="PS51767"/>
    </source>
</evidence>
<reference evidence="4" key="1">
    <citation type="submission" date="2022-01" db="EMBL/GenBank/DDBJ databases">
        <title>Genome Sequence Resource for Two Populations of Ditylenchus destructor, the Migratory Endoparasitic Phytonematode.</title>
        <authorList>
            <person name="Zhang H."/>
            <person name="Lin R."/>
            <person name="Xie B."/>
        </authorList>
    </citation>
    <scope>NUCLEOTIDE SEQUENCE</scope>
    <source>
        <strain evidence="4">BazhouSP</strain>
    </source>
</reference>
<dbReference type="CDD" id="cd05471">
    <property type="entry name" value="pepsin_like"/>
    <property type="match status" value="1"/>
</dbReference>
<dbReference type="PROSITE" id="PS51767">
    <property type="entry name" value="PEPTIDASE_A1"/>
    <property type="match status" value="1"/>
</dbReference>
<dbReference type="InterPro" id="IPR021109">
    <property type="entry name" value="Peptidase_aspartic_dom_sf"/>
</dbReference>
<dbReference type="Gene3D" id="2.40.70.10">
    <property type="entry name" value="Acid Proteases"/>
    <property type="match status" value="2"/>
</dbReference>
<evidence type="ECO:0000256" key="1">
    <source>
        <dbReference type="ARBA" id="ARBA00007447"/>
    </source>
</evidence>
<keyword evidence="4" id="KW-0645">Protease</keyword>
<name>A0AAD4QWB7_9BILA</name>
<dbReference type="GO" id="GO:0006508">
    <property type="term" value="P:proteolysis"/>
    <property type="evidence" value="ECO:0007669"/>
    <property type="project" value="UniProtKB-KW"/>
</dbReference>
<dbReference type="Pfam" id="PF00026">
    <property type="entry name" value="Asp"/>
    <property type="match status" value="1"/>
</dbReference>
<accession>A0AAD4QWB7</accession>
<comment type="similarity">
    <text evidence="1">Belongs to the peptidase A1 family.</text>
</comment>
<comment type="caution">
    <text evidence="4">The sequence shown here is derived from an EMBL/GenBank/DDBJ whole genome shotgun (WGS) entry which is preliminary data.</text>
</comment>
<gene>
    <name evidence="4" type="ORF">DdX_13679</name>
</gene>
<feature type="transmembrane region" description="Helical" evidence="2">
    <location>
        <begin position="6"/>
        <end position="27"/>
    </location>
</feature>
<sequence>MKEIPYHLSILLLVLNAITIQIATGLVHKIPTRMHKLPPEFAKQRLAQKYANNPQMLELLTHSASLEVSSDSPEKKNRTLPLSKDTGTWHTVQVADISVGTPPQRFTVEINWDYDLNMELVDSNATFLSGSDIGAMRLFNTSASSTYSSVVGGYSDTVTSSDGHRGQDIVHLNGQDLNLTFAVLDSVYYYYLNAHAIDGILGLSPADQRTKPKVDMNLTTVMKQIGNQLDSPVVSVWTESSRNGDGIGQITLGALDTDNCESNWIFMPKTEAGYYTSGYTVHLATMEGVWLNGTQQTFKANVDMSITPERSGITIPNDWVPLFKNISKAVWDDDVQEYVVDCDTTKLGNVTFRVGGHGAGANSLTYNLTITGADYTQYYEFYDVCYLLYHTGVKTNSRSSTPVTLGRNFVRNHCLAYNLNDNKIGIADSKIQNRRFMDYE</sequence>
<dbReference type="Proteomes" id="UP001201812">
    <property type="component" value="Unassembled WGS sequence"/>
</dbReference>
<evidence type="ECO:0000256" key="2">
    <source>
        <dbReference type="SAM" id="Phobius"/>
    </source>
</evidence>
<dbReference type="SUPFAM" id="SSF50630">
    <property type="entry name" value="Acid proteases"/>
    <property type="match status" value="1"/>
</dbReference>
<proteinExistence type="inferred from homology"/>
<keyword evidence="2" id="KW-1133">Transmembrane helix</keyword>
<keyword evidence="4" id="KW-0378">Hydrolase</keyword>
<protein>
    <submittedName>
        <fullName evidence="4">Eukaryotic aspartyl protease domain-containing protein</fullName>
    </submittedName>
</protein>
<dbReference type="AlphaFoldDB" id="A0AAD4QWB7"/>
<keyword evidence="2" id="KW-0472">Membrane</keyword>
<dbReference type="GO" id="GO:0004190">
    <property type="term" value="F:aspartic-type endopeptidase activity"/>
    <property type="evidence" value="ECO:0007669"/>
    <property type="project" value="InterPro"/>
</dbReference>
<evidence type="ECO:0000313" key="5">
    <source>
        <dbReference type="Proteomes" id="UP001201812"/>
    </source>
</evidence>
<dbReference type="InterPro" id="IPR001461">
    <property type="entry name" value="Aspartic_peptidase_A1"/>
</dbReference>
<dbReference type="EMBL" id="JAKKPZ010000057">
    <property type="protein sequence ID" value="KAI1705364.1"/>
    <property type="molecule type" value="Genomic_DNA"/>
</dbReference>
<dbReference type="PANTHER" id="PTHR47966:SF51">
    <property type="entry name" value="BETA-SITE APP-CLEAVING ENZYME, ISOFORM A-RELATED"/>
    <property type="match status" value="1"/>
</dbReference>
<keyword evidence="2" id="KW-0812">Transmembrane</keyword>
<organism evidence="4 5">
    <name type="scientific">Ditylenchus destructor</name>
    <dbReference type="NCBI Taxonomy" id="166010"/>
    <lineage>
        <taxon>Eukaryota</taxon>
        <taxon>Metazoa</taxon>
        <taxon>Ecdysozoa</taxon>
        <taxon>Nematoda</taxon>
        <taxon>Chromadorea</taxon>
        <taxon>Rhabditida</taxon>
        <taxon>Tylenchina</taxon>
        <taxon>Tylenchomorpha</taxon>
        <taxon>Sphaerularioidea</taxon>
        <taxon>Anguinidae</taxon>
        <taxon>Anguininae</taxon>
        <taxon>Ditylenchus</taxon>
    </lineage>
</organism>
<evidence type="ECO:0000313" key="4">
    <source>
        <dbReference type="EMBL" id="KAI1705364.1"/>
    </source>
</evidence>
<feature type="domain" description="Peptidase A1" evidence="3">
    <location>
        <begin position="93"/>
        <end position="427"/>
    </location>
</feature>
<dbReference type="PANTHER" id="PTHR47966">
    <property type="entry name" value="BETA-SITE APP-CLEAVING ENZYME, ISOFORM A-RELATED"/>
    <property type="match status" value="1"/>
</dbReference>
<dbReference type="InterPro" id="IPR034164">
    <property type="entry name" value="Pepsin-like_dom"/>
</dbReference>
<dbReference type="InterPro" id="IPR033121">
    <property type="entry name" value="PEPTIDASE_A1"/>
</dbReference>
<keyword evidence="5" id="KW-1185">Reference proteome</keyword>